<evidence type="ECO:0000259" key="3">
    <source>
        <dbReference type="PROSITE" id="PS50112"/>
    </source>
</evidence>
<feature type="domain" description="GGDEF" evidence="6">
    <location>
        <begin position="331"/>
        <end position="464"/>
    </location>
</feature>
<keyword evidence="2" id="KW-1133">Transmembrane helix</keyword>
<dbReference type="InterPro" id="IPR035965">
    <property type="entry name" value="PAS-like_dom_sf"/>
</dbReference>
<dbReference type="Pfam" id="PF08448">
    <property type="entry name" value="PAS_4"/>
    <property type="match status" value="1"/>
</dbReference>
<dbReference type="InterPro" id="IPR001633">
    <property type="entry name" value="EAL_dom"/>
</dbReference>
<dbReference type="FunFam" id="3.30.70.270:FF:000001">
    <property type="entry name" value="Diguanylate cyclase domain protein"/>
    <property type="match status" value="1"/>
</dbReference>
<dbReference type="Gene3D" id="3.30.70.270">
    <property type="match status" value="1"/>
</dbReference>
<feature type="domain" description="PAC" evidence="4">
    <location>
        <begin position="245"/>
        <end position="299"/>
    </location>
</feature>
<evidence type="ECO:0000313" key="7">
    <source>
        <dbReference type="EMBL" id="MBE9398727.1"/>
    </source>
</evidence>
<dbReference type="CDD" id="cd00130">
    <property type="entry name" value="PAS"/>
    <property type="match status" value="1"/>
</dbReference>
<dbReference type="RefSeq" id="WP_193954418.1">
    <property type="nucleotide sequence ID" value="NZ_JADEYS010000017.1"/>
</dbReference>
<evidence type="ECO:0000313" key="8">
    <source>
        <dbReference type="Proteomes" id="UP000640333"/>
    </source>
</evidence>
<dbReference type="Proteomes" id="UP000640333">
    <property type="component" value="Unassembled WGS sequence"/>
</dbReference>
<comment type="caution">
    <text evidence="7">The sequence shown here is derived from an EMBL/GenBank/DDBJ whole genome shotgun (WGS) entry which is preliminary data.</text>
</comment>
<dbReference type="InterPro" id="IPR000160">
    <property type="entry name" value="GGDEF_dom"/>
</dbReference>
<dbReference type="Pfam" id="PF00989">
    <property type="entry name" value="PAS"/>
    <property type="match status" value="1"/>
</dbReference>
<feature type="domain" description="PAS" evidence="3">
    <location>
        <begin position="174"/>
        <end position="220"/>
    </location>
</feature>
<dbReference type="GO" id="GO:0003824">
    <property type="term" value="F:catalytic activity"/>
    <property type="evidence" value="ECO:0007669"/>
    <property type="project" value="UniProtKB-ARBA"/>
</dbReference>
<comment type="cofactor">
    <cofactor evidence="1">
        <name>Mg(2+)</name>
        <dbReference type="ChEBI" id="CHEBI:18420"/>
    </cofactor>
</comment>
<dbReference type="SUPFAM" id="SSF55073">
    <property type="entry name" value="Nucleotide cyclase"/>
    <property type="match status" value="1"/>
</dbReference>
<dbReference type="PANTHER" id="PTHR44757:SF4">
    <property type="entry name" value="DIGUANYLATE CYCLASE DGCE-RELATED"/>
    <property type="match status" value="1"/>
</dbReference>
<feature type="domain" description="EAL" evidence="5">
    <location>
        <begin position="474"/>
        <end position="725"/>
    </location>
</feature>
<dbReference type="InterPro" id="IPR043128">
    <property type="entry name" value="Rev_trsase/Diguanyl_cyclase"/>
</dbReference>
<dbReference type="SMART" id="SM00086">
    <property type="entry name" value="PAC"/>
    <property type="match status" value="2"/>
</dbReference>
<proteinExistence type="predicted"/>
<dbReference type="Gene3D" id="3.20.20.450">
    <property type="entry name" value="EAL domain"/>
    <property type="match status" value="1"/>
</dbReference>
<dbReference type="SMART" id="SM00091">
    <property type="entry name" value="PAS"/>
    <property type="match status" value="2"/>
</dbReference>
<dbReference type="Pfam" id="PF00563">
    <property type="entry name" value="EAL"/>
    <property type="match status" value="1"/>
</dbReference>
<organism evidence="7 8">
    <name type="scientific">Pontibacterium sinense</name>
    <dbReference type="NCBI Taxonomy" id="2781979"/>
    <lineage>
        <taxon>Bacteria</taxon>
        <taxon>Pseudomonadati</taxon>
        <taxon>Pseudomonadota</taxon>
        <taxon>Gammaproteobacteria</taxon>
        <taxon>Oceanospirillales</taxon>
        <taxon>Oceanospirillaceae</taxon>
        <taxon>Pontibacterium</taxon>
    </lineage>
</organism>
<evidence type="ECO:0000259" key="4">
    <source>
        <dbReference type="PROSITE" id="PS50113"/>
    </source>
</evidence>
<dbReference type="PANTHER" id="PTHR44757">
    <property type="entry name" value="DIGUANYLATE CYCLASE DGCP"/>
    <property type="match status" value="1"/>
</dbReference>
<dbReference type="SUPFAM" id="SSF55785">
    <property type="entry name" value="PYP-like sensor domain (PAS domain)"/>
    <property type="match status" value="2"/>
</dbReference>
<dbReference type="CDD" id="cd01948">
    <property type="entry name" value="EAL"/>
    <property type="match status" value="1"/>
</dbReference>
<dbReference type="PROSITE" id="PS50112">
    <property type="entry name" value="PAS"/>
    <property type="match status" value="1"/>
</dbReference>
<dbReference type="PROSITE" id="PS50113">
    <property type="entry name" value="PAC"/>
    <property type="match status" value="2"/>
</dbReference>
<keyword evidence="2" id="KW-0812">Transmembrane</keyword>
<dbReference type="EMBL" id="JADEYS010000017">
    <property type="protein sequence ID" value="MBE9398727.1"/>
    <property type="molecule type" value="Genomic_DNA"/>
</dbReference>
<feature type="domain" description="PAC" evidence="4">
    <location>
        <begin position="125"/>
        <end position="177"/>
    </location>
</feature>
<keyword evidence="8" id="KW-1185">Reference proteome</keyword>
<evidence type="ECO:0000256" key="1">
    <source>
        <dbReference type="ARBA" id="ARBA00001946"/>
    </source>
</evidence>
<dbReference type="Pfam" id="PF00990">
    <property type="entry name" value="GGDEF"/>
    <property type="match status" value="1"/>
</dbReference>
<dbReference type="InterPro" id="IPR000700">
    <property type="entry name" value="PAS-assoc_C"/>
</dbReference>
<dbReference type="AlphaFoldDB" id="A0A8J7FRM2"/>
<evidence type="ECO:0000256" key="2">
    <source>
        <dbReference type="SAM" id="Phobius"/>
    </source>
</evidence>
<dbReference type="GO" id="GO:0006355">
    <property type="term" value="P:regulation of DNA-templated transcription"/>
    <property type="evidence" value="ECO:0007669"/>
    <property type="project" value="InterPro"/>
</dbReference>
<dbReference type="InterPro" id="IPR000014">
    <property type="entry name" value="PAS"/>
</dbReference>
<dbReference type="CDD" id="cd01949">
    <property type="entry name" value="GGDEF"/>
    <property type="match status" value="1"/>
</dbReference>
<dbReference type="NCBIfam" id="TIGR00229">
    <property type="entry name" value="sensory_box"/>
    <property type="match status" value="2"/>
</dbReference>
<feature type="transmembrane region" description="Helical" evidence="2">
    <location>
        <begin position="18"/>
        <end position="39"/>
    </location>
</feature>
<dbReference type="PROSITE" id="PS50883">
    <property type="entry name" value="EAL"/>
    <property type="match status" value="1"/>
</dbReference>
<dbReference type="SUPFAM" id="SSF141868">
    <property type="entry name" value="EAL domain-like"/>
    <property type="match status" value="1"/>
</dbReference>
<dbReference type="InterPro" id="IPR035919">
    <property type="entry name" value="EAL_sf"/>
</dbReference>
<dbReference type="NCBIfam" id="TIGR00254">
    <property type="entry name" value="GGDEF"/>
    <property type="match status" value="1"/>
</dbReference>
<sequence>MGEGSIFEQLITPSAAELYFRSFFSLLIIGGAVVLRMVLLRYRYQNLELKEQRAMMKRIIDSDPECIKTVAADGELLDMNPAGLKIVEADSIEQVRYASVYDLIADEDRAGYIAFNERVFKGQSGIMEYDVMGLKGARKRVETHAVPLLDEDGRVSAHLAVTRDITEFKRSQEELKKFSVAVEQCASVVMITDAEACLTYVNPRFTHVTGFSVEEALGQTPRILRSGKHTDSFYAQLWQRISNGREWRGKMQNRRKSGELYWAMVVISPLKDETGKITQYLCTQEDITSSHLLSEQLDHQARHCMLTGLINRYEFEQRLDLMLKGLRRTGTLHAVFFLDIDQFKVINDSCGHMAGDQLLRQIGSLIQSHVRQNDSVSRLGGDEFAVLLECCAPQEAIRVAEKLRAAVEDSVFGWGDNIFRMTVSIGVVCIDDHSPEIAEVMSYADTSCYMAKELGRNRVQLYQDNETSQRRQDEAQWVGRIHDGIEHNRFCLYVQDIVGLQQDDLPHYEVLIRYRDEQGQLIPPGAFLPPAERFGLSPKLDRWVIKNVCAFLAKNSNKNLNLSINLSGLSIADDELLFCVRKLLEEYKVDPQQLCFEITETAAISNLANAVRFINAMKEIGCRFALDDFGSGLSSFGYLKTLPVDFVKIDGIFVKDILDDEVDMAMVRSINDIGHLMGKKTIAEFVENSEIADRLREVGVDYAQGYGIAKPYSIKRLADLPVNPVNTVAVEDI</sequence>
<dbReference type="InterPro" id="IPR013767">
    <property type="entry name" value="PAS_fold"/>
</dbReference>
<dbReference type="InterPro" id="IPR013656">
    <property type="entry name" value="PAS_4"/>
</dbReference>
<dbReference type="InterPro" id="IPR001610">
    <property type="entry name" value="PAC"/>
</dbReference>
<keyword evidence="2" id="KW-0472">Membrane</keyword>
<evidence type="ECO:0000259" key="6">
    <source>
        <dbReference type="PROSITE" id="PS50887"/>
    </source>
</evidence>
<accession>A0A8J7FRM2</accession>
<evidence type="ECO:0000259" key="5">
    <source>
        <dbReference type="PROSITE" id="PS50883"/>
    </source>
</evidence>
<dbReference type="InterPro" id="IPR052155">
    <property type="entry name" value="Biofilm_reg_signaling"/>
</dbReference>
<dbReference type="Gene3D" id="3.30.450.20">
    <property type="entry name" value="PAS domain"/>
    <property type="match status" value="2"/>
</dbReference>
<protein>
    <submittedName>
        <fullName evidence="7">EAL domain-containing protein</fullName>
    </submittedName>
</protein>
<reference evidence="7" key="1">
    <citation type="submission" date="2020-10" db="EMBL/GenBank/DDBJ databases">
        <title>Bacterium isolated from coastal waters sediment.</title>
        <authorList>
            <person name="Chen R.-J."/>
            <person name="Lu D.-C."/>
            <person name="Zhu K.-L."/>
            <person name="Du Z.-J."/>
        </authorList>
    </citation>
    <scope>NUCLEOTIDE SEQUENCE</scope>
    <source>
        <strain evidence="7">N1Y112</strain>
    </source>
</reference>
<dbReference type="SMART" id="SM00052">
    <property type="entry name" value="EAL"/>
    <property type="match status" value="1"/>
</dbReference>
<name>A0A8J7FRM2_9GAMM</name>
<dbReference type="SMART" id="SM00267">
    <property type="entry name" value="GGDEF"/>
    <property type="match status" value="1"/>
</dbReference>
<gene>
    <name evidence="7" type="ORF">IOQ59_15820</name>
</gene>
<dbReference type="InterPro" id="IPR029787">
    <property type="entry name" value="Nucleotide_cyclase"/>
</dbReference>
<dbReference type="PROSITE" id="PS50887">
    <property type="entry name" value="GGDEF"/>
    <property type="match status" value="1"/>
</dbReference>